<name>A0A6J5NTT4_9CAUD</name>
<dbReference type="EMBL" id="LR796715">
    <property type="protein sequence ID" value="CAB4161076.1"/>
    <property type="molecule type" value="Genomic_DNA"/>
</dbReference>
<organism evidence="1">
    <name type="scientific">uncultured Caudovirales phage</name>
    <dbReference type="NCBI Taxonomy" id="2100421"/>
    <lineage>
        <taxon>Viruses</taxon>
        <taxon>Duplodnaviria</taxon>
        <taxon>Heunggongvirae</taxon>
        <taxon>Uroviricota</taxon>
        <taxon>Caudoviricetes</taxon>
        <taxon>Peduoviridae</taxon>
        <taxon>Maltschvirus</taxon>
        <taxon>Maltschvirus maltsch</taxon>
    </lineage>
</organism>
<sequence length="60" mass="6613">MALTAQQICDHLVGKTVVSAELDYGDNIIILELSDSSYIEISGEELSIYAELNQDDDTIH</sequence>
<evidence type="ECO:0000313" key="1">
    <source>
        <dbReference type="EMBL" id="CAB4161076.1"/>
    </source>
</evidence>
<reference evidence="1" key="1">
    <citation type="submission" date="2020-04" db="EMBL/GenBank/DDBJ databases">
        <authorList>
            <person name="Chiriac C."/>
            <person name="Salcher M."/>
            <person name="Ghai R."/>
            <person name="Kavagutti S V."/>
        </authorList>
    </citation>
    <scope>NUCLEOTIDE SEQUENCE</scope>
</reference>
<gene>
    <name evidence="1" type="ORF">UFOVP770_26</name>
</gene>
<accession>A0A6J5NTT4</accession>
<proteinExistence type="predicted"/>
<protein>
    <submittedName>
        <fullName evidence="1">Uncharacterized protein</fullName>
    </submittedName>
</protein>